<dbReference type="Proteomes" id="UP000248021">
    <property type="component" value="Unassembled WGS sequence"/>
</dbReference>
<dbReference type="GO" id="GO:0070041">
    <property type="term" value="F:rRNA (uridine-C5-)-methyltransferase activity"/>
    <property type="evidence" value="ECO:0007669"/>
    <property type="project" value="TreeGrafter"/>
</dbReference>
<dbReference type="PANTHER" id="PTHR11061">
    <property type="entry name" value="RNA M5U METHYLTRANSFERASE"/>
    <property type="match status" value="1"/>
</dbReference>
<name>A0A2V3U398_9HYPH</name>
<dbReference type="Gene3D" id="2.40.50.140">
    <property type="entry name" value="Nucleic acid-binding proteins"/>
    <property type="match status" value="1"/>
</dbReference>
<dbReference type="PROSITE" id="PS01230">
    <property type="entry name" value="TRMA_1"/>
    <property type="match status" value="1"/>
</dbReference>
<evidence type="ECO:0000256" key="5">
    <source>
        <dbReference type="ARBA" id="ARBA00023014"/>
    </source>
</evidence>
<keyword evidence="9" id="KW-1185">Reference proteome</keyword>
<dbReference type="InterPro" id="IPR010280">
    <property type="entry name" value="U5_MeTrfase_fam"/>
</dbReference>
<feature type="binding site" evidence="6">
    <location>
        <position position="271"/>
    </location>
    <ligand>
        <name>S-adenosyl-L-methionine</name>
        <dbReference type="ChEBI" id="CHEBI:59789"/>
    </ligand>
</feature>
<dbReference type="RefSeq" id="WP_110376184.1">
    <property type="nucleotide sequence ID" value="NZ_JAHBRY010000001.1"/>
</dbReference>
<dbReference type="PANTHER" id="PTHR11061:SF49">
    <property type="entry name" value="23S RRNA (URACIL(1939)-C(5))-METHYLTRANSFERASE RLMD"/>
    <property type="match status" value="1"/>
</dbReference>
<keyword evidence="1" id="KW-0408">Iron</keyword>
<dbReference type="Gene3D" id="3.40.50.150">
    <property type="entry name" value="Vaccinia Virus protein VP39"/>
    <property type="match status" value="1"/>
</dbReference>
<keyword evidence="5" id="KW-0411">Iron-sulfur</keyword>
<keyword evidence="1" id="KW-0004">4Fe-4S</keyword>
<organism evidence="8 9">
    <name type="scientific">Chelatococcus asaccharovorans</name>
    <dbReference type="NCBI Taxonomy" id="28210"/>
    <lineage>
        <taxon>Bacteria</taxon>
        <taxon>Pseudomonadati</taxon>
        <taxon>Pseudomonadota</taxon>
        <taxon>Alphaproteobacteria</taxon>
        <taxon>Hyphomicrobiales</taxon>
        <taxon>Chelatococcaceae</taxon>
        <taxon>Chelatococcus</taxon>
    </lineage>
</organism>
<keyword evidence="1" id="KW-0479">Metal-binding</keyword>
<dbReference type="OrthoDB" id="9804590at2"/>
<feature type="active site" evidence="7">
    <location>
        <position position="365"/>
    </location>
</feature>
<dbReference type="InterPro" id="IPR030390">
    <property type="entry name" value="MeTrfase_TrmA_AS"/>
</dbReference>
<dbReference type="PROSITE" id="PS51687">
    <property type="entry name" value="SAM_MT_RNA_M5U"/>
    <property type="match status" value="1"/>
</dbReference>
<evidence type="ECO:0000256" key="4">
    <source>
        <dbReference type="ARBA" id="ARBA00022691"/>
    </source>
</evidence>
<feature type="binding site" evidence="6">
    <location>
        <position position="244"/>
    </location>
    <ligand>
        <name>S-adenosyl-L-methionine</name>
        <dbReference type="ChEBI" id="CHEBI:59789"/>
    </ligand>
</feature>
<feature type="binding site" evidence="6">
    <location>
        <position position="291"/>
    </location>
    <ligand>
        <name>S-adenosyl-L-methionine</name>
        <dbReference type="ChEBI" id="CHEBI:59789"/>
    </ligand>
</feature>
<accession>A0A2V3U398</accession>
<dbReference type="AlphaFoldDB" id="A0A2V3U398"/>
<dbReference type="CDD" id="cd02440">
    <property type="entry name" value="AdoMet_MTases"/>
    <property type="match status" value="1"/>
</dbReference>
<dbReference type="EMBL" id="QJJK01000008">
    <property type="protein sequence ID" value="PXW56444.1"/>
    <property type="molecule type" value="Genomic_DNA"/>
</dbReference>
<evidence type="ECO:0000256" key="1">
    <source>
        <dbReference type="ARBA" id="ARBA00022485"/>
    </source>
</evidence>
<reference evidence="8 9" key="1">
    <citation type="submission" date="2018-05" db="EMBL/GenBank/DDBJ databases">
        <title>Genomic Encyclopedia of Type Strains, Phase IV (KMG-IV): sequencing the most valuable type-strain genomes for metagenomic binning, comparative biology and taxonomic classification.</title>
        <authorList>
            <person name="Goeker M."/>
        </authorList>
    </citation>
    <scope>NUCLEOTIDE SEQUENCE [LARGE SCALE GENOMIC DNA]</scope>
    <source>
        <strain evidence="8 9">DSM 6462</strain>
    </source>
</reference>
<evidence type="ECO:0000256" key="7">
    <source>
        <dbReference type="PROSITE-ProRule" id="PRU10015"/>
    </source>
</evidence>
<protein>
    <submittedName>
        <fullName evidence="8">23S rRNA m(5)U-1939 methyltransferase</fullName>
    </submittedName>
</protein>
<keyword evidence="3 6" id="KW-0808">Transferase</keyword>
<sequence>MTTSLTIDRLGRRGDGVALFGETPVHVPFTLPGETVSVALDGDRAELLTVDKASPARRAPECSYFTHCGGCATQHMDAALYRHWKRELVVSALAWAGIETEVEDLIDAHGEGRRRVTVHGRLVDGKAKVGFMAARSHTLVAIDHCPVLAPGLARAPAVATALAEAVGVRKPLDIQLTATSGGLDVDLRGLGAPRDKERLALTALAGHLDLARLSLHGELIVERRPPAITMGRALIVPPPGGFLQATAVGEDRLGRIVSEACQGRKRIADLFAGCGPFALRLAERSTVHAVESFAPALQALDRAVRSTQGLRPVTTETRDLFRRPLLPLELNRFDAVVFDPPRAGAEAQVREIAASKLKHVIAVSCDAQTFARDMSVLIAAGFSLTRVIPLDQFRYSSHMEIVGILGR</sequence>
<evidence type="ECO:0000313" key="9">
    <source>
        <dbReference type="Proteomes" id="UP000248021"/>
    </source>
</evidence>
<dbReference type="Gene3D" id="2.40.50.1070">
    <property type="match status" value="1"/>
</dbReference>
<gene>
    <name evidence="8" type="ORF">C7450_108194</name>
</gene>
<feature type="binding site" evidence="6">
    <location>
        <position position="339"/>
    </location>
    <ligand>
        <name>S-adenosyl-L-methionine</name>
        <dbReference type="ChEBI" id="CHEBI:59789"/>
    </ligand>
</feature>
<dbReference type="Pfam" id="PF05958">
    <property type="entry name" value="tRNA_U5-meth_tr"/>
    <property type="match status" value="1"/>
</dbReference>
<keyword evidence="2 6" id="KW-0489">Methyltransferase</keyword>
<comment type="similarity">
    <text evidence="6">Belongs to the class I-like SAM-binding methyltransferase superfamily. RNA M5U methyltransferase family.</text>
</comment>
<evidence type="ECO:0000256" key="6">
    <source>
        <dbReference type="PROSITE-ProRule" id="PRU01024"/>
    </source>
</evidence>
<proteinExistence type="inferred from homology"/>
<feature type="active site" description="Nucleophile" evidence="6">
    <location>
        <position position="365"/>
    </location>
</feature>
<comment type="caution">
    <text evidence="8">The sequence shown here is derived from an EMBL/GenBank/DDBJ whole genome shotgun (WGS) entry which is preliminary data.</text>
</comment>
<dbReference type="InterPro" id="IPR029063">
    <property type="entry name" value="SAM-dependent_MTases_sf"/>
</dbReference>
<keyword evidence="4 6" id="KW-0949">S-adenosyl-L-methionine</keyword>
<dbReference type="GO" id="GO:0070475">
    <property type="term" value="P:rRNA base methylation"/>
    <property type="evidence" value="ECO:0007669"/>
    <property type="project" value="TreeGrafter"/>
</dbReference>
<dbReference type="SUPFAM" id="SSF50249">
    <property type="entry name" value="Nucleic acid-binding proteins"/>
    <property type="match status" value="1"/>
</dbReference>
<evidence type="ECO:0000256" key="2">
    <source>
        <dbReference type="ARBA" id="ARBA00022603"/>
    </source>
</evidence>
<evidence type="ECO:0000313" key="8">
    <source>
        <dbReference type="EMBL" id="PXW56444.1"/>
    </source>
</evidence>
<dbReference type="SUPFAM" id="SSF53335">
    <property type="entry name" value="S-adenosyl-L-methionine-dependent methyltransferases"/>
    <property type="match status" value="1"/>
</dbReference>
<dbReference type="InterPro" id="IPR012340">
    <property type="entry name" value="NA-bd_OB-fold"/>
</dbReference>
<evidence type="ECO:0000256" key="3">
    <source>
        <dbReference type="ARBA" id="ARBA00022679"/>
    </source>
</evidence>
<dbReference type="GO" id="GO:0051539">
    <property type="term" value="F:4 iron, 4 sulfur cluster binding"/>
    <property type="evidence" value="ECO:0007669"/>
    <property type="project" value="UniProtKB-KW"/>
</dbReference>